<evidence type="ECO:0000313" key="4">
    <source>
        <dbReference type="Proteomes" id="UP000029381"/>
    </source>
</evidence>
<dbReference type="InterPro" id="IPR036514">
    <property type="entry name" value="SGNH_hydro_sf"/>
</dbReference>
<dbReference type="InterPro" id="IPR013830">
    <property type="entry name" value="SGNH_hydro"/>
</dbReference>
<protein>
    <submittedName>
        <fullName evidence="3">Putative xylanase</fullName>
    </submittedName>
</protein>
<dbReference type="GO" id="GO:0045493">
    <property type="term" value="P:xylan catabolic process"/>
    <property type="evidence" value="ECO:0007669"/>
    <property type="project" value="UniProtKB-KW"/>
</dbReference>
<name>A0A091C6Y0_9ENTE</name>
<keyword evidence="1" id="KW-0812">Transmembrane</keyword>
<dbReference type="AlphaFoldDB" id="A0A091C6Y0"/>
<keyword evidence="1" id="KW-0472">Membrane</keyword>
<comment type="caution">
    <text evidence="3">The sequence shown here is derived from an EMBL/GenBank/DDBJ whole genome shotgun (WGS) entry which is preliminary data.</text>
</comment>
<dbReference type="EMBL" id="JPVT01000049">
    <property type="protein sequence ID" value="KFN92395.1"/>
    <property type="molecule type" value="Genomic_DNA"/>
</dbReference>
<dbReference type="Pfam" id="PF13472">
    <property type="entry name" value="Lipase_GDSL_2"/>
    <property type="match status" value="1"/>
</dbReference>
<organism evidence="3 4">
    <name type="scientific">Tetragenococcus muriaticus 3MR10-3</name>
    <dbReference type="NCBI Taxonomy" id="1302648"/>
    <lineage>
        <taxon>Bacteria</taxon>
        <taxon>Bacillati</taxon>
        <taxon>Bacillota</taxon>
        <taxon>Bacilli</taxon>
        <taxon>Lactobacillales</taxon>
        <taxon>Enterococcaceae</taxon>
        <taxon>Tetragenococcus</taxon>
    </lineage>
</organism>
<keyword evidence="1" id="KW-1133">Transmembrane helix</keyword>
<proteinExistence type="predicted"/>
<dbReference type="PANTHER" id="PTHR30383">
    <property type="entry name" value="THIOESTERASE 1/PROTEASE 1/LYSOPHOSPHOLIPASE L1"/>
    <property type="match status" value="1"/>
</dbReference>
<evidence type="ECO:0000313" key="3">
    <source>
        <dbReference type="EMBL" id="KFN92395.1"/>
    </source>
</evidence>
<dbReference type="GO" id="GO:0016798">
    <property type="term" value="F:hydrolase activity, acting on glycosyl bonds"/>
    <property type="evidence" value="ECO:0007669"/>
    <property type="project" value="UniProtKB-KW"/>
</dbReference>
<keyword evidence="3" id="KW-0858">Xylan degradation</keyword>
<evidence type="ECO:0000256" key="1">
    <source>
        <dbReference type="SAM" id="Phobius"/>
    </source>
</evidence>
<keyword evidence="3" id="KW-0119">Carbohydrate metabolism</keyword>
<feature type="domain" description="SGNH hydrolase-type esterase" evidence="2">
    <location>
        <begin position="52"/>
        <end position="228"/>
    </location>
</feature>
<sequence>MREEIRKNRVKFIIVFALFVIVLVFMGVFFLNRLSGPDNEEEIGSEDTRIAAVGDSITYNLYVANGQEEFYPQQLDDLLGEGYAVHNFGVSNYAAQASSDFPYDTTDEYQESLDFDPEIVIMMLGTNDTKDTNWNGSGQFKDEYIDLLESYRDLPSVSRIILASPPAVFLEGAVISGGIDASRISVAGNTVEEIAAEYELEFVDMYEETINHPEYFPDGIHPNEEGSAALAELFYQQITEENAQ</sequence>
<evidence type="ECO:0000259" key="2">
    <source>
        <dbReference type="Pfam" id="PF13472"/>
    </source>
</evidence>
<keyword evidence="4" id="KW-1185">Reference proteome</keyword>
<dbReference type="Proteomes" id="UP000029381">
    <property type="component" value="Unassembled WGS sequence"/>
</dbReference>
<keyword evidence="3" id="KW-0326">Glycosidase</keyword>
<dbReference type="InterPro" id="IPR051532">
    <property type="entry name" value="Ester_Hydrolysis_Enzymes"/>
</dbReference>
<keyword evidence="3" id="KW-0624">Polysaccharide degradation</keyword>
<feature type="transmembrane region" description="Helical" evidence="1">
    <location>
        <begin position="12"/>
        <end position="31"/>
    </location>
</feature>
<accession>A0A091C6Y0</accession>
<dbReference type="Gene3D" id="3.40.50.1110">
    <property type="entry name" value="SGNH hydrolase"/>
    <property type="match status" value="1"/>
</dbReference>
<dbReference type="SUPFAM" id="SSF52266">
    <property type="entry name" value="SGNH hydrolase"/>
    <property type="match status" value="1"/>
</dbReference>
<gene>
    <name evidence="3" type="ORF">TMU3MR103_0476</name>
</gene>
<reference evidence="3 4" key="1">
    <citation type="submission" date="2014-08" db="EMBL/GenBank/DDBJ databases">
        <title>Genome sequence of Tetragenococcus muriaticus.</title>
        <authorList>
            <person name="Chuea-nongthon C."/>
            <person name="Rodtong S."/>
            <person name="Yongsawatdigul J."/>
            <person name="Steele J.L."/>
            <person name="Liu X.-y."/>
            <person name="Speers J."/>
            <person name="Glasner J.D."/>
            <person name="Neeno-Eckwall E.C."/>
        </authorList>
    </citation>
    <scope>NUCLEOTIDE SEQUENCE [LARGE SCALE GENOMIC DNA]</scope>
    <source>
        <strain evidence="3 4">3MR10-3</strain>
    </source>
</reference>
<keyword evidence="3" id="KW-0378">Hydrolase</keyword>
<dbReference type="PATRIC" id="fig|1302648.3.peg.462"/>